<dbReference type="EMBL" id="JARTCD010000044">
    <property type="protein sequence ID" value="KAJ8655987.1"/>
    <property type="molecule type" value="Genomic_DNA"/>
</dbReference>
<dbReference type="AlphaFoldDB" id="A0AAD7XZK7"/>
<name>A0AAD7XZK7_9FUNG</name>
<gene>
    <name evidence="1" type="ORF">O0I10_008427</name>
</gene>
<dbReference type="GeneID" id="83215834"/>
<evidence type="ECO:0000313" key="1">
    <source>
        <dbReference type="EMBL" id="KAJ8655987.1"/>
    </source>
</evidence>
<dbReference type="RefSeq" id="XP_058340900.1">
    <property type="nucleotide sequence ID" value="XM_058488430.1"/>
</dbReference>
<comment type="caution">
    <text evidence="1">The sequence shown here is derived from an EMBL/GenBank/DDBJ whole genome shotgun (WGS) entry which is preliminary data.</text>
</comment>
<organism evidence="1 2">
    <name type="scientific">Lichtheimia ornata</name>
    <dbReference type="NCBI Taxonomy" id="688661"/>
    <lineage>
        <taxon>Eukaryota</taxon>
        <taxon>Fungi</taxon>
        <taxon>Fungi incertae sedis</taxon>
        <taxon>Mucoromycota</taxon>
        <taxon>Mucoromycotina</taxon>
        <taxon>Mucoromycetes</taxon>
        <taxon>Mucorales</taxon>
        <taxon>Lichtheimiaceae</taxon>
        <taxon>Lichtheimia</taxon>
    </lineage>
</organism>
<proteinExistence type="predicted"/>
<keyword evidence="2" id="KW-1185">Reference proteome</keyword>
<sequence length="141" mass="16088">MLDHFISLVHHDNNTHAQSYRTRLFTSTLSYALSFYLYAYQHQRSLLTSLLYAVFLDEPFGTRALKDALESNRDKEAAVNRALKKLEQRDNIESAYQEYVPFSPAGLKKAMLVIPDVFAGRDTVISSVEEAPYPNHNTQSS</sequence>
<protein>
    <submittedName>
        <fullName evidence="1">Uncharacterized protein</fullName>
    </submittedName>
</protein>
<dbReference type="Proteomes" id="UP001234581">
    <property type="component" value="Unassembled WGS sequence"/>
</dbReference>
<evidence type="ECO:0000313" key="2">
    <source>
        <dbReference type="Proteomes" id="UP001234581"/>
    </source>
</evidence>
<reference evidence="1 2" key="1">
    <citation type="submission" date="2023-03" db="EMBL/GenBank/DDBJ databases">
        <title>Genome sequence of Lichtheimia ornata CBS 291.66.</title>
        <authorList>
            <person name="Mohabir J.T."/>
            <person name="Shea T.P."/>
            <person name="Kurbessoian T."/>
            <person name="Berby B."/>
            <person name="Fontaine J."/>
            <person name="Livny J."/>
            <person name="Gnirke A."/>
            <person name="Stajich J.E."/>
            <person name="Cuomo C.A."/>
        </authorList>
    </citation>
    <scope>NUCLEOTIDE SEQUENCE [LARGE SCALE GENOMIC DNA]</scope>
    <source>
        <strain evidence="1">CBS 291.66</strain>
    </source>
</reference>
<accession>A0AAD7XZK7</accession>